<dbReference type="AlphaFoldDB" id="A0A7I8LLD7"/>
<evidence type="ECO:0000313" key="1">
    <source>
        <dbReference type="EMBL" id="CAA7410078.1"/>
    </source>
</evidence>
<reference evidence="1" key="1">
    <citation type="submission" date="2020-02" db="EMBL/GenBank/DDBJ databases">
        <authorList>
            <person name="Scholz U."/>
            <person name="Mascher M."/>
            <person name="Fiebig A."/>
        </authorList>
    </citation>
    <scope>NUCLEOTIDE SEQUENCE</scope>
</reference>
<dbReference type="EMBL" id="LR746280">
    <property type="protein sequence ID" value="CAA7410078.1"/>
    <property type="molecule type" value="Genomic_DNA"/>
</dbReference>
<evidence type="ECO:0000313" key="2">
    <source>
        <dbReference type="Proteomes" id="UP000663760"/>
    </source>
</evidence>
<organism evidence="1 2">
    <name type="scientific">Spirodela intermedia</name>
    <name type="common">Intermediate duckweed</name>
    <dbReference type="NCBI Taxonomy" id="51605"/>
    <lineage>
        <taxon>Eukaryota</taxon>
        <taxon>Viridiplantae</taxon>
        <taxon>Streptophyta</taxon>
        <taxon>Embryophyta</taxon>
        <taxon>Tracheophyta</taxon>
        <taxon>Spermatophyta</taxon>
        <taxon>Magnoliopsida</taxon>
        <taxon>Liliopsida</taxon>
        <taxon>Araceae</taxon>
        <taxon>Lemnoideae</taxon>
        <taxon>Spirodela</taxon>
    </lineage>
</organism>
<sequence>MAFYIGRRRELNLHMVNSQSTTVIHLATSGPLFKLC</sequence>
<dbReference type="OrthoDB" id="601905at2759"/>
<gene>
    <name evidence="1" type="ORF">SI8410_17020756</name>
</gene>
<name>A0A7I8LLD7_SPIIN</name>
<dbReference type="Proteomes" id="UP000663760">
    <property type="component" value="Chromosome 17"/>
</dbReference>
<accession>A0A7I8LLD7</accession>
<proteinExistence type="predicted"/>
<protein>
    <submittedName>
        <fullName evidence="1">Uncharacterized protein</fullName>
    </submittedName>
</protein>
<keyword evidence="2" id="KW-1185">Reference proteome</keyword>